<dbReference type="Proteomes" id="UP000250166">
    <property type="component" value="Unassembled WGS sequence"/>
</dbReference>
<organism evidence="9 10">
    <name type="scientific">Helicobacter fennelliae</name>
    <dbReference type="NCBI Taxonomy" id="215"/>
    <lineage>
        <taxon>Bacteria</taxon>
        <taxon>Pseudomonadati</taxon>
        <taxon>Campylobacterota</taxon>
        <taxon>Epsilonproteobacteria</taxon>
        <taxon>Campylobacterales</taxon>
        <taxon>Helicobacteraceae</taxon>
        <taxon>Helicobacter</taxon>
    </lineage>
</organism>
<protein>
    <recommendedName>
        <fullName evidence="5">protein adenylyltransferase</fullName>
        <ecNumber evidence="5">2.7.7.108</ecNumber>
    </recommendedName>
</protein>
<sequence length="272" mass="31532">MEFFDDGVPKDDFERMLLATNLVGATNLKELSKRERLISIEAQKSLILNPIKGSFDYPHLKAIHKFIFQDIYTWAGLDRFDMGLYGFMGKGDSIFCKGGFIPQQAKVIFENLKAQNFYKDCKEIESFAHKLSLFMADLNALHPFREGNGRVQRIFVNDLAKNAGFVLDLNLTPKEQMLEACIKAMNGENEKLYMLVKNNLYESTQQDMQERLESNLRNFDKVSDTQQRKEFLKRANDIAKLAKERKIPLESQSLQELERRNQVKSISITKER</sequence>
<dbReference type="SUPFAM" id="SSF140931">
    <property type="entry name" value="Fic-like"/>
    <property type="match status" value="1"/>
</dbReference>
<dbReference type="GO" id="GO:0070733">
    <property type="term" value="F:AMPylase activity"/>
    <property type="evidence" value="ECO:0007669"/>
    <property type="project" value="UniProtKB-EC"/>
</dbReference>
<comment type="catalytic activity">
    <reaction evidence="6">
        <text>L-threonyl-[protein] + ATP = 3-O-(5'-adenylyl)-L-threonyl-[protein] + diphosphate</text>
        <dbReference type="Rhea" id="RHEA:54292"/>
        <dbReference type="Rhea" id="RHEA-COMP:11060"/>
        <dbReference type="Rhea" id="RHEA-COMP:13847"/>
        <dbReference type="ChEBI" id="CHEBI:30013"/>
        <dbReference type="ChEBI" id="CHEBI:30616"/>
        <dbReference type="ChEBI" id="CHEBI:33019"/>
        <dbReference type="ChEBI" id="CHEBI:138113"/>
        <dbReference type="EC" id="2.7.7.108"/>
    </reaction>
</comment>
<evidence type="ECO:0000259" key="8">
    <source>
        <dbReference type="PROSITE" id="PS51459"/>
    </source>
</evidence>
<dbReference type="Gene3D" id="1.10.3290.10">
    <property type="entry name" value="Fido-like domain"/>
    <property type="match status" value="1"/>
</dbReference>
<dbReference type="PANTHER" id="PTHR39560">
    <property type="entry name" value="PROTEIN ADENYLYLTRANSFERASE FIC-RELATED"/>
    <property type="match status" value="1"/>
</dbReference>
<name>A0A2X3EFC2_9HELI</name>
<dbReference type="EC" id="2.7.7.108" evidence="5"/>
<dbReference type="AlphaFoldDB" id="A0A2X3EFC2"/>
<evidence type="ECO:0000256" key="1">
    <source>
        <dbReference type="ARBA" id="ARBA00022679"/>
    </source>
</evidence>
<evidence type="ECO:0000256" key="4">
    <source>
        <dbReference type="ARBA" id="ARBA00022840"/>
    </source>
</evidence>
<dbReference type="GO" id="GO:0051302">
    <property type="term" value="P:regulation of cell division"/>
    <property type="evidence" value="ECO:0007669"/>
    <property type="project" value="TreeGrafter"/>
</dbReference>
<dbReference type="PROSITE" id="PS51459">
    <property type="entry name" value="FIDO"/>
    <property type="match status" value="1"/>
</dbReference>
<keyword evidence="2 9" id="KW-0548">Nucleotidyltransferase</keyword>
<dbReference type="Pfam" id="PF02661">
    <property type="entry name" value="Fic"/>
    <property type="match status" value="1"/>
</dbReference>
<dbReference type="GO" id="GO:0005524">
    <property type="term" value="F:ATP binding"/>
    <property type="evidence" value="ECO:0007669"/>
    <property type="project" value="UniProtKB-KW"/>
</dbReference>
<keyword evidence="3" id="KW-0547">Nucleotide-binding</keyword>
<dbReference type="InterPro" id="IPR003812">
    <property type="entry name" value="Fido"/>
</dbReference>
<gene>
    <name evidence="9" type="primary">fic</name>
    <name evidence="9" type="ORF">NCTC13102_02106</name>
</gene>
<dbReference type="InterPro" id="IPR036597">
    <property type="entry name" value="Fido-like_dom_sf"/>
</dbReference>
<keyword evidence="4" id="KW-0067">ATP-binding</keyword>
<evidence type="ECO:0000313" key="10">
    <source>
        <dbReference type="Proteomes" id="UP000250166"/>
    </source>
</evidence>
<reference evidence="9 10" key="1">
    <citation type="submission" date="2018-06" db="EMBL/GenBank/DDBJ databases">
        <authorList>
            <consortium name="Pathogen Informatics"/>
            <person name="Doyle S."/>
        </authorList>
    </citation>
    <scope>NUCLEOTIDE SEQUENCE [LARGE SCALE GENOMIC DNA]</scope>
    <source>
        <strain evidence="9 10">NCTC13102</strain>
    </source>
</reference>
<proteinExistence type="predicted"/>
<evidence type="ECO:0000256" key="7">
    <source>
        <dbReference type="ARBA" id="ARBA00048696"/>
    </source>
</evidence>
<evidence type="ECO:0000313" key="9">
    <source>
        <dbReference type="EMBL" id="SQC36296.1"/>
    </source>
</evidence>
<accession>A0A2X3EFC2</accession>
<evidence type="ECO:0000256" key="6">
    <source>
        <dbReference type="ARBA" id="ARBA00047939"/>
    </source>
</evidence>
<evidence type="ECO:0000256" key="2">
    <source>
        <dbReference type="ARBA" id="ARBA00022695"/>
    </source>
</evidence>
<evidence type="ECO:0000256" key="3">
    <source>
        <dbReference type="ARBA" id="ARBA00022741"/>
    </source>
</evidence>
<evidence type="ECO:0000256" key="5">
    <source>
        <dbReference type="ARBA" id="ARBA00034531"/>
    </source>
</evidence>
<dbReference type="EMBL" id="UAWL01000020">
    <property type="protein sequence ID" value="SQC36296.1"/>
    <property type="molecule type" value="Genomic_DNA"/>
</dbReference>
<comment type="catalytic activity">
    <reaction evidence="7">
        <text>L-tyrosyl-[protein] + ATP = O-(5'-adenylyl)-L-tyrosyl-[protein] + diphosphate</text>
        <dbReference type="Rhea" id="RHEA:54288"/>
        <dbReference type="Rhea" id="RHEA-COMP:10136"/>
        <dbReference type="Rhea" id="RHEA-COMP:13846"/>
        <dbReference type="ChEBI" id="CHEBI:30616"/>
        <dbReference type="ChEBI" id="CHEBI:33019"/>
        <dbReference type="ChEBI" id="CHEBI:46858"/>
        <dbReference type="ChEBI" id="CHEBI:83624"/>
        <dbReference type="EC" id="2.7.7.108"/>
    </reaction>
</comment>
<dbReference type="PANTHER" id="PTHR39560:SF1">
    <property type="entry name" value="PROTEIN ADENYLYLTRANSFERASE FIC-RELATED"/>
    <property type="match status" value="1"/>
</dbReference>
<feature type="domain" description="Fido" evidence="8">
    <location>
        <begin position="55"/>
        <end position="198"/>
    </location>
</feature>
<keyword evidence="1 9" id="KW-0808">Transferase</keyword>